<reference evidence="2" key="2">
    <citation type="submission" date="2020-09" db="EMBL/GenBank/DDBJ databases">
        <authorList>
            <person name="Sun Q."/>
            <person name="Ohkuma M."/>
        </authorList>
    </citation>
    <scope>NUCLEOTIDE SEQUENCE</scope>
    <source>
        <strain evidence="2">JCM 5016</strain>
    </source>
</reference>
<evidence type="ECO:0000313" key="2">
    <source>
        <dbReference type="EMBL" id="GGZ82390.1"/>
    </source>
</evidence>
<feature type="compositionally biased region" description="Basic and acidic residues" evidence="1">
    <location>
        <begin position="29"/>
        <end position="45"/>
    </location>
</feature>
<feature type="region of interest" description="Disordered" evidence="1">
    <location>
        <begin position="88"/>
        <end position="113"/>
    </location>
</feature>
<sequence>MVAWEAVAVVRGGVTCDPPPVRVGSPSRAIRDPSARPIRPVRDPSPRSIRSTRPSGGSMSRSPAHVLAARVCALGALLAVAACAGAVPRADGTGPSRSSRPAGSRTSAPAPTEAQVRAALLTEADLGPPWRPTEGAATWRDGMLKATADQPDCARLLDALYADELLGGPAGIEAATGFDDADDTAQLRQRVLVRGAGEVDRTLAWLRTLPRTCGRFAATGPQGRPQDVRVAGADLPGTLGDARQGLHVVITTVTSDGTPVTLTLDTAAVRVGDTAVTVTTGGLGAVPPDITRRAAERAVQRLAEPYEAPRTGI</sequence>
<feature type="compositionally biased region" description="Low complexity" evidence="1">
    <location>
        <begin position="88"/>
        <end position="112"/>
    </location>
</feature>
<name>A0A918R447_9ACTN</name>
<reference evidence="2" key="1">
    <citation type="journal article" date="2014" name="Int. J. Syst. Evol. Microbiol.">
        <title>Complete genome sequence of Corynebacterium casei LMG S-19264T (=DSM 44701T), isolated from a smear-ripened cheese.</title>
        <authorList>
            <consortium name="US DOE Joint Genome Institute (JGI-PGF)"/>
            <person name="Walter F."/>
            <person name="Albersmeier A."/>
            <person name="Kalinowski J."/>
            <person name="Ruckert C."/>
        </authorList>
    </citation>
    <scope>NUCLEOTIDE SEQUENCE</scope>
    <source>
        <strain evidence="2">JCM 5016</strain>
    </source>
</reference>
<feature type="region of interest" description="Disordered" evidence="1">
    <location>
        <begin position="15"/>
        <end position="62"/>
    </location>
</feature>
<protein>
    <recommendedName>
        <fullName evidence="4">Lipoprotein</fullName>
    </recommendedName>
</protein>
<gene>
    <name evidence="2" type="ORF">GCM10010389_20440</name>
</gene>
<evidence type="ECO:0000256" key="1">
    <source>
        <dbReference type="SAM" id="MobiDB-lite"/>
    </source>
</evidence>
<comment type="caution">
    <text evidence="2">The sequence shown here is derived from an EMBL/GenBank/DDBJ whole genome shotgun (WGS) entry which is preliminary data.</text>
</comment>
<accession>A0A918R447</accession>
<organism evidence="2 3">
    <name type="scientific">Streptomyces echinoruber</name>
    <dbReference type="NCBI Taxonomy" id="68898"/>
    <lineage>
        <taxon>Bacteria</taxon>
        <taxon>Bacillati</taxon>
        <taxon>Actinomycetota</taxon>
        <taxon>Actinomycetes</taxon>
        <taxon>Kitasatosporales</taxon>
        <taxon>Streptomycetaceae</taxon>
        <taxon>Streptomyces</taxon>
    </lineage>
</organism>
<dbReference type="EMBL" id="BMWH01000005">
    <property type="protein sequence ID" value="GGZ82390.1"/>
    <property type="molecule type" value="Genomic_DNA"/>
</dbReference>
<dbReference type="Proteomes" id="UP000623010">
    <property type="component" value="Unassembled WGS sequence"/>
</dbReference>
<evidence type="ECO:0000313" key="3">
    <source>
        <dbReference type="Proteomes" id="UP000623010"/>
    </source>
</evidence>
<dbReference type="AlphaFoldDB" id="A0A918R447"/>
<proteinExistence type="predicted"/>
<feature type="compositionally biased region" description="Low complexity" evidence="1">
    <location>
        <begin position="46"/>
        <end position="58"/>
    </location>
</feature>
<evidence type="ECO:0008006" key="4">
    <source>
        <dbReference type="Google" id="ProtNLM"/>
    </source>
</evidence>
<keyword evidence="3" id="KW-1185">Reference proteome</keyword>